<reference evidence="9 10" key="1">
    <citation type="journal article" date="2016" name="C (Basel)">
        <title>Selective Growth of and Electricity Production by Marine Exoelectrogenic Bacteria in Self-Aggregated Hydrogel of Microbially Reduced Graphene Oxide.</title>
        <authorList>
            <person name="Yoshida N."/>
            <person name="Goto Y."/>
            <person name="Miyata Y."/>
        </authorList>
    </citation>
    <scope>NUCLEOTIDE SEQUENCE [LARGE SCALE GENOMIC DNA]</scope>
    <source>
        <strain evidence="9 10">NIT-T3</strain>
    </source>
</reference>
<dbReference type="Pfam" id="PF00672">
    <property type="entry name" value="HAMP"/>
    <property type="match status" value="1"/>
</dbReference>
<feature type="transmembrane region" description="Helical" evidence="6">
    <location>
        <begin position="190"/>
        <end position="210"/>
    </location>
</feature>
<dbReference type="InterPro" id="IPR051310">
    <property type="entry name" value="MCP_chemotaxis"/>
</dbReference>
<keyword evidence="10" id="KW-1185">Reference proteome</keyword>
<evidence type="ECO:0000256" key="6">
    <source>
        <dbReference type="SAM" id="Phobius"/>
    </source>
</evidence>
<feature type="region of interest" description="Disordered" evidence="5">
    <location>
        <begin position="330"/>
        <end position="349"/>
    </location>
</feature>
<comment type="similarity">
    <text evidence="2">Belongs to the methyl-accepting chemotaxis (MCP) protein family.</text>
</comment>
<name>A0ABM8HXF2_9BACT</name>
<dbReference type="PROSITE" id="PS50885">
    <property type="entry name" value="HAMP"/>
    <property type="match status" value="1"/>
</dbReference>
<keyword evidence="3" id="KW-0807">Transducer</keyword>
<evidence type="ECO:0000256" key="2">
    <source>
        <dbReference type="ARBA" id="ARBA00029447"/>
    </source>
</evidence>
<evidence type="ECO:0000259" key="7">
    <source>
        <dbReference type="PROSITE" id="PS50111"/>
    </source>
</evidence>
<feature type="compositionally biased region" description="Low complexity" evidence="5">
    <location>
        <begin position="332"/>
        <end position="346"/>
    </location>
</feature>
<evidence type="ECO:0000256" key="5">
    <source>
        <dbReference type="SAM" id="MobiDB-lite"/>
    </source>
</evidence>
<evidence type="ECO:0000313" key="10">
    <source>
        <dbReference type="Proteomes" id="UP001319827"/>
    </source>
</evidence>
<evidence type="ECO:0000256" key="3">
    <source>
        <dbReference type="PROSITE-ProRule" id="PRU00284"/>
    </source>
</evidence>
<dbReference type="InterPro" id="IPR003660">
    <property type="entry name" value="HAMP_dom"/>
</dbReference>
<keyword evidence="6" id="KW-0472">Membrane</keyword>
<evidence type="ECO:0000313" key="9">
    <source>
        <dbReference type="EMBL" id="BCR06645.1"/>
    </source>
</evidence>
<evidence type="ECO:0000259" key="8">
    <source>
        <dbReference type="PROSITE" id="PS50885"/>
    </source>
</evidence>
<dbReference type="RefSeq" id="WP_221250031.1">
    <property type="nucleotide sequence ID" value="NZ_AP024355.1"/>
</dbReference>
<feature type="domain" description="Methyl-accepting transducer" evidence="7">
    <location>
        <begin position="308"/>
        <end position="537"/>
    </location>
</feature>
<keyword evidence="6" id="KW-0812">Transmembrane</keyword>
<dbReference type="PROSITE" id="PS50111">
    <property type="entry name" value="CHEMOTAXIS_TRANSDUC_2"/>
    <property type="match status" value="1"/>
</dbReference>
<proteinExistence type="inferred from homology"/>
<dbReference type="PRINTS" id="PR00260">
    <property type="entry name" value="CHEMTRNSDUCR"/>
</dbReference>
<dbReference type="CDD" id="cd11386">
    <property type="entry name" value="MCP_signal"/>
    <property type="match status" value="1"/>
</dbReference>
<keyword evidence="6" id="KW-1133">Transmembrane helix</keyword>
<organism evidence="9 10">
    <name type="scientific">Desulfuromonas versatilis</name>
    <dbReference type="NCBI Taxonomy" id="2802975"/>
    <lineage>
        <taxon>Bacteria</taxon>
        <taxon>Pseudomonadati</taxon>
        <taxon>Thermodesulfobacteriota</taxon>
        <taxon>Desulfuromonadia</taxon>
        <taxon>Desulfuromonadales</taxon>
        <taxon>Desulfuromonadaceae</taxon>
        <taxon>Desulfuromonas</taxon>
    </lineage>
</organism>
<dbReference type="CDD" id="cd06225">
    <property type="entry name" value="HAMP"/>
    <property type="match status" value="1"/>
</dbReference>
<dbReference type="EMBL" id="AP024355">
    <property type="protein sequence ID" value="BCR06645.1"/>
    <property type="molecule type" value="Genomic_DNA"/>
</dbReference>
<dbReference type="Pfam" id="PF00015">
    <property type="entry name" value="MCPsignal"/>
    <property type="match status" value="1"/>
</dbReference>
<evidence type="ECO:0008006" key="11">
    <source>
        <dbReference type="Google" id="ProtNLM"/>
    </source>
</evidence>
<dbReference type="PANTHER" id="PTHR43531:SF11">
    <property type="entry name" value="METHYL-ACCEPTING CHEMOTAXIS PROTEIN 3"/>
    <property type="match status" value="1"/>
</dbReference>
<evidence type="ECO:0000256" key="4">
    <source>
        <dbReference type="SAM" id="Coils"/>
    </source>
</evidence>
<dbReference type="Gene3D" id="1.10.287.950">
    <property type="entry name" value="Methyl-accepting chemotaxis protein"/>
    <property type="match status" value="1"/>
</dbReference>
<dbReference type="PANTHER" id="PTHR43531">
    <property type="entry name" value="PROTEIN ICFG"/>
    <property type="match status" value="1"/>
</dbReference>
<accession>A0ABM8HXF2</accession>
<protein>
    <recommendedName>
        <fullName evidence="11">Methyl-accepting chemotaxis sensory transducer</fullName>
    </recommendedName>
</protein>
<dbReference type="InterPro" id="IPR004090">
    <property type="entry name" value="Chemotax_Me-accpt_rcpt"/>
</dbReference>
<gene>
    <name evidence="9" type="ORF">DESUT3_37140</name>
</gene>
<reference evidence="9 10" key="2">
    <citation type="journal article" date="2021" name="Int. J. Syst. Evol. Microbiol.">
        <title>Isolation and Polyphasic Characterization of Desulfuromonas versatilis sp. Nov., an Electrogenic Bacteria Capable of Versatile Metabolism Isolated from a Graphene Oxide-Reducing Enrichment Culture.</title>
        <authorList>
            <person name="Xie L."/>
            <person name="Yoshida N."/>
            <person name="Ishii S."/>
            <person name="Meng L."/>
        </authorList>
    </citation>
    <scope>NUCLEOTIDE SEQUENCE [LARGE SCALE GENOMIC DNA]</scope>
    <source>
        <strain evidence="9 10">NIT-T3</strain>
    </source>
</reference>
<keyword evidence="4" id="KW-0175">Coiled coil</keyword>
<evidence type="ECO:0000256" key="1">
    <source>
        <dbReference type="ARBA" id="ARBA00022500"/>
    </source>
</evidence>
<dbReference type="Proteomes" id="UP001319827">
    <property type="component" value="Chromosome"/>
</dbReference>
<feature type="coiled-coil region" evidence="4">
    <location>
        <begin position="526"/>
        <end position="553"/>
    </location>
</feature>
<dbReference type="SMART" id="SM00304">
    <property type="entry name" value="HAMP"/>
    <property type="match status" value="1"/>
</dbReference>
<sequence length="605" mass="63569">MNWTISKKMLVMAAVVLVGLGTVSGLSFRTNSAIEATFAELDRRSQEIAALDGMETDLLRLRLAVMEFIDAGKGGSDSRGDQTTIEATAARLRETAGSLGAMADNDNDNERRLAEALQKETEGITAASLELVSLVESGAPWEQINNLDMRIDRYGEASVKQLGGFASEIRGEVAAAQQAMRGGIAQGATLTWVVGLACLAILGSAFFLLARGIIGPLRRAGEMLKKIEGGHLDMRLHQAGSDEIAQLGRTLDAFAESLQQEVVVPLQQLAAGDLTFKAVPRDGEDLLRGALQKLGVDLREMLGQIQEAGQQIASGSAQVADASQSLSQGATESAASLEEVSSSLNEMTSQVADTAENADQASRLAGEVQLAAELGNAHVQNMAGAMAEINQASREISKIIKVIDEIAFQTNLLALNAAVEAARAGQHGKGFAVVAEEVRSLAARSAKAAKETETLIAGSLQKMARGTEIADQTGAALQKIVAGVGQVTQLVGEIATATKEQAQGLGECNHGLGQIDQVTQQTTANAEQSAATSEELSRQAERLRQMLVRFKLAKTLRASQPSAAPKPQAAPAAPFAWGGALKEAIPSKNPAPVAIALDDEEFGRY</sequence>
<dbReference type="SUPFAM" id="SSF58104">
    <property type="entry name" value="Methyl-accepting chemotaxis protein (MCP) signaling domain"/>
    <property type="match status" value="1"/>
</dbReference>
<keyword evidence="1" id="KW-0145">Chemotaxis</keyword>
<dbReference type="SMART" id="SM00283">
    <property type="entry name" value="MA"/>
    <property type="match status" value="1"/>
</dbReference>
<feature type="domain" description="HAMP" evidence="8">
    <location>
        <begin position="211"/>
        <end position="263"/>
    </location>
</feature>
<dbReference type="InterPro" id="IPR004089">
    <property type="entry name" value="MCPsignal_dom"/>
</dbReference>